<feature type="non-terminal residue" evidence="1">
    <location>
        <position position="1"/>
    </location>
</feature>
<accession>A0A392NS16</accession>
<dbReference type="Proteomes" id="UP000265520">
    <property type="component" value="Unassembled WGS sequence"/>
</dbReference>
<organism evidence="1 2">
    <name type="scientific">Trifolium medium</name>
    <dbReference type="NCBI Taxonomy" id="97028"/>
    <lineage>
        <taxon>Eukaryota</taxon>
        <taxon>Viridiplantae</taxon>
        <taxon>Streptophyta</taxon>
        <taxon>Embryophyta</taxon>
        <taxon>Tracheophyta</taxon>
        <taxon>Spermatophyta</taxon>
        <taxon>Magnoliopsida</taxon>
        <taxon>eudicotyledons</taxon>
        <taxon>Gunneridae</taxon>
        <taxon>Pentapetalae</taxon>
        <taxon>rosids</taxon>
        <taxon>fabids</taxon>
        <taxon>Fabales</taxon>
        <taxon>Fabaceae</taxon>
        <taxon>Papilionoideae</taxon>
        <taxon>50 kb inversion clade</taxon>
        <taxon>NPAAA clade</taxon>
        <taxon>Hologalegina</taxon>
        <taxon>IRL clade</taxon>
        <taxon>Trifolieae</taxon>
        <taxon>Trifolium</taxon>
    </lineage>
</organism>
<dbReference type="EMBL" id="LXQA010049829">
    <property type="protein sequence ID" value="MCI02668.1"/>
    <property type="molecule type" value="Genomic_DNA"/>
</dbReference>
<reference evidence="1 2" key="1">
    <citation type="journal article" date="2018" name="Front. Plant Sci.">
        <title>Red Clover (Trifolium pratense) and Zigzag Clover (T. medium) - A Picture of Genomic Similarities and Differences.</title>
        <authorList>
            <person name="Dluhosova J."/>
            <person name="Istvanek J."/>
            <person name="Nedelnik J."/>
            <person name="Repkova J."/>
        </authorList>
    </citation>
    <scope>NUCLEOTIDE SEQUENCE [LARGE SCALE GENOMIC DNA]</scope>
    <source>
        <strain evidence="2">cv. 10/8</strain>
        <tissue evidence="1">Leaf</tissue>
    </source>
</reference>
<evidence type="ECO:0000313" key="1">
    <source>
        <dbReference type="EMBL" id="MCI02668.1"/>
    </source>
</evidence>
<protein>
    <submittedName>
        <fullName evidence="1">Uncharacterized protein</fullName>
    </submittedName>
</protein>
<name>A0A392NS16_9FABA</name>
<comment type="caution">
    <text evidence="1">The sequence shown here is derived from an EMBL/GenBank/DDBJ whole genome shotgun (WGS) entry which is preliminary data.</text>
</comment>
<proteinExistence type="predicted"/>
<dbReference type="AlphaFoldDB" id="A0A392NS16"/>
<keyword evidence="2" id="KW-1185">Reference proteome</keyword>
<sequence>LATHDDGGNCKIHVSGNHDEDLVRMNSCFNGEIFLMTWQSVSCVFALGTRFSLQANARSHQGTNTVRAIALGENEFAPG</sequence>
<evidence type="ECO:0000313" key="2">
    <source>
        <dbReference type="Proteomes" id="UP000265520"/>
    </source>
</evidence>